<feature type="repeat" description="PPR" evidence="3">
    <location>
        <begin position="805"/>
        <end position="839"/>
    </location>
</feature>
<feature type="region of interest" description="Disordered" evidence="4">
    <location>
        <begin position="889"/>
        <end position="937"/>
    </location>
</feature>
<dbReference type="InterPro" id="IPR005113">
    <property type="entry name" value="uDENN_dom"/>
</dbReference>
<feature type="compositionally biased region" description="Low complexity" evidence="4">
    <location>
        <begin position="1070"/>
        <end position="1084"/>
    </location>
</feature>
<dbReference type="InterPro" id="IPR002885">
    <property type="entry name" value="PPR_rpt"/>
</dbReference>
<feature type="region of interest" description="Disordered" evidence="4">
    <location>
        <begin position="1197"/>
        <end position="1240"/>
    </location>
</feature>
<dbReference type="PANTHER" id="PTHR12296">
    <property type="entry name" value="DENN DOMAIN-CONTAINING PROTEIN 4"/>
    <property type="match status" value="1"/>
</dbReference>
<dbReference type="Pfam" id="PF03456">
    <property type="entry name" value="uDENN"/>
    <property type="match status" value="1"/>
</dbReference>
<dbReference type="Gene3D" id="1.25.40.10">
    <property type="entry name" value="Tetratricopeptide repeat domain"/>
    <property type="match status" value="1"/>
</dbReference>
<organism evidence="7 8">
    <name type="scientific">Astyanax mexicanus</name>
    <name type="common">Blind cave fish</name>
    <name type="synonym">Astyanax fasciatus mexicanus</name>
    <dbReference type="NCBI Taxonomy" id="7994"/>
    <lineage>
        <taxon>Eukaryota</taxon>
        <taxon>Metazoa</taxon>
        <taxon>Chordata</taxon>
        <taxon>Craniata</taxon>
        <taxon>Vertebrata</taxon>
        <taxon>Euteleostomi</taxon>
        <taxon>Actinopterygii</taxon>
        <taxon>Neopterygii</taxon>
        <taxon>Teleostei</taxon>
        <taxon>Ostariophysi</taxon>
        <taxon>Characiformes</taxon>
        <taxon>Characoidei</taxon>
        <taxon>Acestrorhamphidae</taxon>
        <taxon>Acestrorhamphinae</taxon>
        <taxon>Astyanax</taxon>
    </lineage>
</organism>
<dbReference type="SMART" id="SM00800">
    <property type="entry name" value="uDENN"/>
    <property type="match status" value="1"/>
</dbReference>
<proteinExistence type="predicted"/>
<reference evidence="7" key="1">
    <citation type="submission" date="2025-08" db="UniProtKB">
        <authorList>
            <consortium name="Ensembl"/>
        </authorList>
    </citation>
    <scope>IDENTIFICATION</scope>
</reference>
<accession>A0A8B9JXQ5</accession>
<dbReference type="FunFam" id="2.100.10.50:FF:000001">
    <property type="entry name" value="DENN domain containing 4C"/>
    <property type="match status" value="1"/>
</dbReference>
<dbReference type="InterPro" id="IPR023341">
    <property type="entry name" value="MABP"/>
</dbReference>
<dbReference type="InterPro" id="IPR011990">
    <property type="entry name" value="TPR-like_helical_dom_sf"/>
</dbReference>
<dbReference type="GO" id="GO:0031410">
    <property type="term" value="C:cytoplasmic vesicle"/>
    <property type="evidence" value="ECO:0007669"/>
    <property type="project" value="TreeGrafter"/>
</dbReference>
<feature type="compositionally biased region" description="Basic residues" evidence="4">
    <location>
        <begin position="1223"/>
        <end position="1232"/>
    </location>
</feature>
<feature type="compositionally biased region" description="Low complexity" evidence="4">
    <location>
        <begin position="1098"/>
        <end position="1113"/>
    </location>
</feature>
<dbReference type="PROSITE" id="PS51498">
    <property type="entry name" value="MABP"/>
    <property type="match status" value="1"/>
</dbReference>
<protein>
    <submittedName>
        <fullName evidence="7">DENN/MADD domain containing 4A</fullName>
    </submittedName>
</protein>
<dbReference type="InterPro" id="IPR043153">
    <property type="entry name" value="DENN_C"/>
</dbReference>
<dbReference type="Ensembl" id="ENSAMXT00005031084.1">
    <property type="protein sequence ID" value="ENSAMXP00005028308.1"/>
    <property type="gene ID" value="ENSAMXG00005013607.1"/>
</dbReference>
<evidence type="ECO:0000313" key="8">
    <source>
        <dbReference type="Proteomes" id="UP000694621"/>
    </source>
</evidence>
<sequence>MEDKSPRVADYFVVAGLTDSSKPFEEHVTSDEGCQRTSAQPKAPITDVAVVIRSQGEEVPRGYTCIDCTPSGLPAELNGGSLMGPQIFLCYRRGRDKPPLTDLGVLYEWREKLKPGCHIIQTTPSGRPANISSSSSQRIYITYRRAHESNSHASLAVTDICVIIPGKGETPPHAFCKVDKNLNSSMWGSSVYLCYKKSLAKTNTLAFKAGLLSRYPEEDYESFPLPESVPLFCLPMGASIECWPSHTKYSLPVFSTFVLTGASGEKVYGAAIQFYESYPEERLTDRQQSQLGLHSSGLKNDDSMTVQTNKSICLLSHWPFFDAFRSFLTFLYRYSISGPHTLPIEKHISHFMHKVPFPSSQRPRILVQLSPHDSLMLSQPVSSPLPLSGGRLSTLLLNLGPKNAVSLLVLAVTEHKILVHSLRPAVLTSVTEALVSMIFPFHWPCPYIPLCPLALADVLSAPCPFIVGVDSRYFDLYEPPADISCVDLDTNTISHKEDRRALTWKILPRKACKHLINTLSDLHQQLLESKCREGQMEAAMSERDLGTGVKSLQTLVLEIQEAFLRFMAAILKGYRSYLLPITQAPSEKATDASSLFDLQGFLKSRDRSHQKFYSLMTKTQMFIRFIEECSFVSDKDASLAFFDDCVDKVDSERPEDTRLIELDKSHRSEHTVYITPPELPPVPDGEEPSMLYSYGGFPVLNAELCEPQEYTSVPKATSAPRHTSPGSPAAIFRRSKQEIKSAQRTAKTYSSIPQMWSKCLLRHCHGLWFICLPTYVAACHSKVRALHTAYDVLRKMQDKKLQPPDEVCYRILMQLCGQYGQPVLAVRVLFEMKKAGVQPNAITYGYYNRAVLESTWPSSTRGGYFLWGKLRNVVRGVVQFKQVWKRQAGQPKDTHLSGGQSDQGYDSLSKEEVRIGAGEEQDASPNMKEKKERVSSPRELHIMFFSPKAQCGGVKEEMDEGAMKAAVERSASCTVTMETGVAMVRGHSGVERSASCSGALGRGVARTGIEAGFDPLSLLVAESQIKTEESDEASGVPSARRDLAEEIQLYMEHLSSPISQRSLSTDLRGLQSLQSPSPLGSPRPAALHGSPTSSGYLQPQPRSRLFSSPSLPQGRPCRSKEPRPTSLASPSSPTHSTSSFSMDSLLTPTLDVFKSSFLSAGKGVAEKASRLYSRLKDQNSDRVSVSSLGSCDPDCSSLFEGEPNPDPESLSSPQRDASLNVTRPRRSPRRNSRCLESPSAPPRLFRQASLTSECLFKTFPAGQLICTVFVQVRMSNCSRCNTCECLVYDEEIMAGWTADDSNLNSTCPFCGSPFLPLLNVDIRDLTGQETQKEQSPSSESSGSPSSNTSRSTVRAIFVTVIVMVCVIFSMLQEPVTVPYLSPLVLWKELESLLENEGDKAISSAAIVDHHPIVFWNLVWFFRRLELPSNLPALILSSKHCKSLIFYCPLPDSKNVLVQILWDNPKLHQDPISPCYTLWNTYSANPTSFGPLLEEEPAVSLEVLQSVVRSIQKNDVYQPMSQILQLLGTRLGFIRQRSLYRDLLFLSLVALGKNSINIDAFDREYKMAYDRLTPSQVKMTQNCDRPPSAGVMECRRTFGLPSL</sequence>
<feature type="domain" description="MABP" evidence="6">
    <location>
        <begin position="42"/>
        <end position="199"/>
    </location>
</feature>
<dbReference type="PANTHER" id="PTHR12296:SF16">
    <property type="entry name" value="C-MYC PROMOTER-BINDING PROTEIN"/>
    <property type="match status" value="1"/>
</dbReference>
<feature type="region of interest" description="Disordered" evidence="4">
    <location>
        <begin position="1328"/>
        <end position="1349"/>
    </location>
</feature>
<dbReference type="InterPro" id="IPR051696">
    <property type="entry name" value="DENN_Domain_GEFs"/>
</dbReference>
<feature type="compositionally biased region" description="Low complexity" evidence="4">
    <location>
        <begin position="1124"/>
        <end position="1141"/>
    </location>
</feature>
<feature type="compositionally biased region" description="Basic and acidic residues" evidence="4">
    <location>
        <begin position="927"/>
        <end position="937"/>
    </location>
</feature>
<feature type="domain" description="UDENN" evidence="5">
    <location>
        <begin position="191"/>
        <end position="638"/>
    </location>
</feature>
<evidence type="ECO:0000256" key="4">
    <source>
        <dbReference type="SAM" id="MobiDB-lite"/>
    </source>
</evidence>
<dbReference type="PROSITE" id="PS51375">
    <property type="entry name" value="PPR"/>
    <property type="match status" value="1"/>
</dbReference>
<dbReference type="NCBIfam" id="TIGR00756">
    <property type="entry name" value="PPR"/>
    <property type="match status" value="1"/>
</dbReference>
<dbReference type="Pfam" id="PF13041">
    <property type="entry name" value="PPR_2"/>
    <property type="match status" value="1"/>
</dbReference>
<dbReference type="InterPro" id="IPR005112">
    <property type="entry name" value="dDENN_dom"/>
</dbReference>
<dbReference type="Pfam" id="PF02141">
    <property type="entry name" value="DENN"/>
    <property type="match status" value="1"/>
</dbReference>
<keyword evidence="1" id="KW-0597">Phosphoprotein</keyword>
<dbReference type="Gene3D" id="2.100.10.50">
    <property type="match status" value="1"/>
</dbReference>
<dbReference type="InterPro" id="IPR037516">
    <property type="entry name" value="Tripartite_DENN"/>
</dbReference>
<evidence type="ECO:0000313" key="7">
    <source>
        <dbReference type="Ensembl" id="ENSAMXP00005028308.1"/>
    </source>
</evidence>
<dbReference type="SMART" id="SM00801">
    <property type="entry name" value="dDENN"/>
    <property type="match status" value="1"/>
</dbReference>
<feature type="compositionally biased region" description="Polar residues" evidence="4">
    <location>
        <begin position="1209"/>
        <end position="1221"/>
    </location>
</feature>
<dbReference type="SMART" id="SM00799">
    <property type="entry name" value="DENN"/>
    <property type="match status" value="1"/>
</dbReference>
<dbReference type="Gene3D" id="3.40.50.11500">
    <property type="match status" value="1"/>
</dbReference>
<feature type="compositionally biased region" description="Low complexity" evidence="4">
    <location>
        <begin position="1335"/>
        <end position="1349"/>
    </location>
</feature>
<evidence type="ECO:0000256" key="2">
    <source>
        <dbReference type="ARBA" id="ARBA00022658"/>
    </source>
</evidence>
<dbReference type="InterPro" id="IPR001194">
    <property type="entry name" value="cDENN_dom"/>
</dbReference>
<evidence type="ECO:0000256" key="3">
    <source>
        <dbReference type="PROSITE-ProRule" id="PRU00708"/>
    </source>
</evidence>
<dbReference type="Proteomes" id="UP000694621">
    <property type="component" value="Unplaced"/>
</dbReference>
<keyword evidence="2" id="KW-0344">Guanine-nucleotide releasing factor</keyword>
<feature type="compositionally biased region" description="Polar residues" evidence="4">
    <location>
        <begin position="897"/>
        <end position="906"/>
    </location>
</feature>
<dbReference type="GO" id="GO:0005829">
    <property type="term" value="C:cytosol"/>
    <property type="evidence" value="ECO:0007669"/>
    <property type="project" value="UniProtKB-ARBA"/>
</dbReference>
<feature type="region of interest" description="Disordered" evidence="4">
    <location>
        <begin position="1070"/>
        <end position="1141"/>
    </location>
</feature>
<evidence type="ECO:0000259" key="5">
    <source>
        <dbReference type="PROSITE" id="PS50211"/>
    </source>
</evidence>
<dbReference type="FunFam" id="3.40.50.11500:FF:000003">
    <property type="entry name" value="DENN domain containing 4C"/>
    <property type="match status" value="1"/>
</dbReference>
<name>A0A8B9JXQ5_ASTMX</name>
<evidence type="ECO:0000259" key="6">
    <source>
        <dbReference type="PROSITE" id="PS51498"/>
    </source>
</evidence>
<dbReference type="GO" id="GO:0005085">
    <property type="term" value="F:guanyl-nucleotide exchange factor activity"/>
    <property type="evidence" value="ECO:0007669"/>
    <property type="project" value="UniProtKB-KW"/>
</dbReference>
<dbReference type="PROSITE" id="PS50211">
    <property type="entry name" value="DENN"/>
    <property type="match status" value="1"/>
</dbReference>
<evidence type="ECO:0000256" key="1">
    <source>
        <dbReference type="ARBA" id="ARBA00022553"/>
    </source>
</evidence>
<dbReference type="GO" id="GO:0032483">
    <property type="term" value="P:regulation of Rab protein signal transduction"/>
    <property type="evidence" value="ECO:0007669"/>
    <property type="project" value="TreeGrafter"/>
</dbReference>
<dbReference type="Pfam" id="PF03455">
    <property type="entry name" value="dDENN"/>
    <property type="match status" value="1"/>
</dbReference>
<dbReference type="FunFam" id="1.25.40.10:FF:000042">
    <property type="entry name" value="C-myc promoter-binding protein isoform X1"/>
    <property type="match status" value="1"/>
</dbReference>